<sequence length="211" mass="23180">MAGILLESAIVLVPLCCAALYIVVTSNALLFASCAVVSIVVLVVLRVRYHYSSGARSDLVVRAKEPSGTKMKRSKVAKKESNDTTATDGKSDDESNGFDEVVQDARRHCDIDDEIVERSGALLSEAVTTESTQYDMEMYGGALAYDHRCFYIEGQPTWVLATDFDYWRLPIEATEAAETSKAPGGKSEMAIKTWRRALLQIKAVGFNTVRI</sequence>
<dbReference type="AlphaFoldDB" id="A0A9W8HPI6"/>
<evidence type="ECO:0000256" key="1">
    <source>
        <dbReference type="SAM" id="MobiDB-lite"/>
    </source>
</evidence>
<reference evidence="3" key="1">
    <citation type="submission" date="2022-07" db="EMBL/GenBank/DDBJ databases">
        <title>Phylogenomic reconstructions and comparative analyses of Kickxellomycotina fungi.</title>
        <authorList>
            <person name="Reynolds N.K."/>
            <person name="Stajich J.E."/>
            <person name="Barry K."/>
            <person name="Grigoriev I.V."/>
            <person name="Crous P."/>
            <person name="Smith M.E."/>
        </authorList>
    </citation>
    <scope>NUCLEOTIDE SEQUENCE</scope>
    <source>
        <strain evidence="3">NRRL 1565</strain>
    </source>
</reference>
<dbReference type="OrthoDB" id="1657402at2759"/>
<evidence type="ECO:0000313" key="4">
    <source>
        <dbReference type="Proteomes" id="UP001140094"/>
    </source>
</evidence>
<feature type="transmembrane region" description="Helical" evidence="2">
    <location>
        <begin position="28"/>
        <end position="47"/>
    </location>
</feature>
<evidence type="ECO:0000256" key="2">
    <source>
        <dbReference type="SAM" id="Phobius"/>
    </source>
</evidence>
<name>A0A9W8HPI6_9FUNG</name>
<keyword evidence="4" id="KW-1185">Reference proteome</keyword>
<comment type="caution">
    <text evidence="3">The sequence shown here is derived from an EMBL/GenBank/DDBJ whole genome shotgun (WGS) entry which is preliminary data.</text>
</comment>
<dbReference type="Gene3D" id="3.20.20.80">
    <property type="entry name" value="Glycosidases"/>
    <property type="match status" value="1"/>
</dbReference>
<keyword evidence="2" id="KW-0472">Membrane</keyword>
<protein>
    <submittedName>
        <fullName evidence="3">Uncharacterized protein</fullName>
    </submittedName>
</protein>
<accession>A0A9W8HPI6</accession>
<evidence type="ECO:0000313" key="3">
    <source>
        <dbReference type="EMBL" id="KAJ2796584.1"/>
    </source>
</evidence>
<proteinExistence type="predicted"/>
<dbReference type="Proteomes" id="UP001140094">
    <property type="component" value="Unassembled WGS sequence"/>
</dbReference>
<feature type="region of interest" description="Disordered" evidence="1">
    <location>
        <begin position="70"/>
        <end position="97"/>
    </location>
</feature>
<organism evidence="3 4">
    <name type="scientific">Coemansia guatemalensis</name>
    <dbReference type="NCBI Taxonomy" id="2761395"/>
    <lineage>
        <taxon>Eukaryota</taxon>
        <taxon>Fungi</taxon>
        <taxon>Fungi incertae sedis</taxon>
        <taxon>Zoopagomycota</taxon>
        <taxon>Kickxellomycotina</taxon>
        <taxon>Kickxellomycetes</taxon>
        <taxon>Kickxellales</taxon>
        <taxon>Kickxellaceae</taxon>
        <taxon>Coemansia</taxon>
    </lineage>
</organism>
<keyword evidence="2" id="KW-0812">Transmembrane</keyword>
<dbReference type="EMBL" id="JANBUO010001855">
    <property type="protein sequence ID" value="KAJ2796584.1"/>
    <property type="molecule type" value="Genomic_DNA"/>
</dbReference>
<keyword evidence="2" id="KW-1133">Transmembrane helix</keyword>
<feature type="non-terminal residue" evidence="3">
    <location>
        <position position="211"/>
    </location>
</feature>
<gene>
    <name evidence="3" type="ORF">H4R20_005483</name>
</gene>